<dbReference type="Gramene" id="KQL16879">
    <property type="protein sequence ID" value="KQL16879"/>
    <property type="gene ID" value="SETIT_025451mg"/>
</dbReference>
<reference evidence="2" key="1">
    <citation type="journal article" date="2012" name="Nat. Biotechnol.">
        <title>Reference genome sequence of the model plant Setaria.</title>
        <authorList>
            <person name="Bennetzen J.L."/>
            <person name="Schmutz J."/>
            <person name="Wang H."/>
            <person name="Percifield R."/>
            <person name="Hawkins J."/>
            <person name="Pontaroli A.C."/>
            <person name="Estep M."/>
            <person name="Feng L."/>
            <person name="Vaughn J.N."/>
            <person name="Grimwood J."/>
            <person name="Jenkins J."/>
            <person name="Barry K."/>
            <person name="Lindquist E."/>
            <person name="Hellsten U."/>
            <person name="Deshpande S."/>
            <person name="Wang X."/>
            <person name="Wu X."/>
            <person name="Mitros T."/>
            <person name="Triplett J."/>
            <person name="Yang X."/>
            <person name="Ye C.Y."/>
            <person name="Mauro-Herrera M."/>
            <person name="Wang L."/>
            <person name="Li P."/>
            <person name="Sharma M."/>
            <person name="Sharma R."/>
            <person name="Ronald P.C."/>
            <person name="Panaud O."/>
            <person name="Kellogg E.A."/>
            <person name="Brutnell T.P."/>
            <person name="Doust A.N."/>
            <person name="Tuskan G.A."/>
            <person name="Rokhsar D."/>
            <person name="Devos K.M."/>
        </authorList>
    </citation>
    <scope>NUCLEOTIDE SEQUENCE [LARGE SCALE GENOMIC DNA]</scope>
    <source>
        <strain evidence="2">cv. Yugu1</strain>
    </source>
</reference>
<name>K3ZFU9_SETIT</name>
<dbReference type="AlphaFoldDB" id="K3ZFU9"/>
<dbReference type="Proteomes" id="UP000004995">
    <property type="component" value="Unassembled WGS sequence"/>
</dbReference>
<sequence>MCRFLCCLPPIVDFSQSMIKGVHVSDMFRSPFIVNPILS</sequence>
<dbReference type="HOGENOM" id="CLU_3320938_0_0_1"/>
<proteinExistence type="predicted"/>
<organism evidence="1 2">
    <name type="scientific">Setaria italica</name>
    <name type="common">Foxtail millet</name>
    <name type="synonym">Panicum italicum</name>
    <dbReference type="NCBI Taxonomy" id="4555"/>
    <lineage>
        <taxon>Eukaryota</taxon>
        <taxon>Viridiplantae</taxon>
        <taxon>Streptophyta</taxon>
        <taxon>Embryophyta</taxon>
        <taxon>Tracheophyta</taxon>
        <taxon>Spermatophyta</taxon>
        <taxon>Magnoliopsida</taxon>
        <taxon>Liliopsida</taxon>
        <taxon>Poales</taxon>
        <taxon>Poaceae</taxon>
        <taxon>PACMAD clade</taxon>
        <taxon>Panicoideae</taxon>
        <taxon>Panicodae</taxon>
        <taxon>Paniceae</taxon>
        <taxon>Cenchrinae</taxon>
        <taxon>Setaria</taxon>
    </lineage>
</organism>
<accession>K3ZFU9</accession>
<dbReference type="EnsemblPlants" id="KQL16879">
    <property type="protein sequence ID" value="KQL16879"/>
    <property type="gene ID" value="SETIT_025451mg"/>
</dbReference>
<evidence type="ECO:0000313" key="1">
    <source>
        <dbReference type="EnsemblPlants" id="KQL16879"/>
    </source>
</evidence>
<dbReference type="EMBL" id="AGNK02002078">
    <property type="status" value="NOT_ANNOTATED_CDS"/>
    <property type="molecule type" value="Genomic_DNA"/>
</dbReference>
<evidence type="ECO:0000313" key="2">
    <source>
        <dbReference type="Proteomes" id="UP000004995"/>
    </source>
</evidence>
<protein>
    <submittedName>
        <fullName evidence="1">Uncharacterized protein</fullName>
    </submittedName>
</protein>
<keyword evidence="2" id="KW-1185">Reference proteome</keyword>
<reference evidence="1" key="2">
    <citation type="submission" date="2018-08" db="UniProtKB">
        <authorList>
            <consortium name="EnsemblPlants"/>
        </authorList>
    </citation>
    <scope>IDENTIFICATION</scope>
    <source>
        <strain evidence="1">Yugu1</strain>
    </source>
</reference>
<dbReference type="InParanoid" id="K3ZFU9"/>